<gene>
    <name evidence="2" type="ORF">B0T15DRAFT_497400</name>
</gene>
<evidence type="ECO:0000313" key="2">
    <source>
        <dbReference type="EMBL" id="KAK3301685.1"/>
    </source>
</evidence>
<feature type="region of interest" description="Disordered" evidence="1">
    <location>
        <begin position="1"/>
        <end position="136"/>
    </location>
</feature>
<dbReference type="Proteomes" id="UP001273166">
    <property type="component" value="Unassembled WGS sequence"/>
</dbReference>
<feature type="compositionally biased region" description="Basic and acidic residues" evidence="1">
    <location>
        <begin position="176"/>
        <end position="189"/>
    </location>
</feature>
<feature type="compositionally biased region" description="Low complexity" evidence="1">
    <location>
        <begin position="53"/>
        <end position="64"/>
    </location>
</feature>
<protein>
    <submittedName>
        <fullName evidence="2">Uncharacterized protein</fullName>
    </submittedName>
</protein>
<feature type="compositionally biased region" description="Polar residues" evidence="1">
    <location>
        <begin position="66"/>
        <end position="75"/>
    </location>
</feature>
<organism evidence="2 3">
    <name type="scientific">Chaetomium strumarium</name>
    <dbReference type="NCBI Taxonomy" id="1170767"/>
    <lineage>
        <taxon>Eukaryota</taxon>
        <taxon>Fungi</taxon>
        <taxon>Dikarya</taxon>
        <taxon>Ascomycota</taxon>
        <taxon>Pezizomycotina</taxon>
        <taxon>Sordariomycetes</taxon>
        <taxon>Sordariomycetidae</taxon>
        <taxon>Sordariales</taxon>
        <taxon>Chaetomiaceae</taxon>
        <taxon>Chaetomium</taxon>
    </lineage>
</organism>
<feature type="compositionally biased region" description="Basic and acidic residues" evidence="1">
    <location>
        <begin position="99"/>
        <end position="110"/>
    </location>
</feature>
<name>A0AAJ0LXW6_9PEZI</name>
<reference evidence="2" key="1">
    <citation type="journal article" date="2023" name="Mol. Phylogenet. Evol.">
        <title>Genome-scale phylogeny and comparative genomics of the fungal order Sordariales.</title>
        <authorList>
            <person name="Hensen N."/>
            <person name="Bonometti L."/>
            <person name="Westerberg I."/>
            <person name="Brannstrom I.O."/>
            <person name="Guillou S."/>
            <person name="Cros-Aarteil S."/>
            <person name="Calhoun S."/>
            <person name="Haridas S."/>
            <person name="Kuo A."/>
            <person name="Mondo S."/>
            <person name="Pangilinan J."/>
            <person name="Riley R."/>
            <person name="LaButti K."/>
            <person name="Andreopoulos B."/>
            <person name="Lipzen A."/>
            <person name="Chen C."/>
            <person name="Yan M."/>
            <person name="Daum C."/>
            <person name="Ng V."/>
            <person name="Clum A."/>
            <person name="Steindorff A."/>
            <person name="Ohm R.A."/>
            <person name="Martin F."/>
            <person name="Silar P."/>
            <person name="Natvig D.O."/>
            <person name="Lalanne C."/>
            <person name="Gautier V."/>
            <person name="Ament-Velasquez S.L."/>
            <person name="Kruys A."/>
            <person name="Hutchinson M.I."/>
            <person name="Powell A.J."/>
            <person name="Barry K."/>
            <person name="Miller A.N."/>
            <person name="Grigoriev I.V."/>
            <person name="Debuchy R."/>
            <person name="Gladieux P."/>
            <person name="Hiltunen Thoren M."/>
            <person name="Johannesson H."/>
        </authorList>
    </citation>
    <scope>NUCLEOTIDE SEQUENCE</scope>
    <source>
        <strain evidence="2">CBS 333.67</strain>
    </source>
</reference>
<sequence>MPVQPPNDDAYPSTKPNPMRNLSEYAVADTPGTCTPGPQRADYFRHDSLHCETAPAPLAAPATTFGPDTTQTSSKEGGKEGGVPSALGHGVVGGSGPTNERERKETRYVDVDVEGGDQTRRGAMEEQNDGVDADGKTAVYSEGQVADAVERGEITLDASEADLERKKQQQAAARKQVMDARKRGEDVDGRGTSMTSRRYPSANIEDA</sequence>
<evidence type="ECO:0000313" key="3">
    <source>
        <dbReference type="Proteomes" id="UP001273166"/>
    </source>
</evidence>
<accession>A0AAJ0LXW6</accession>
<dbReference type="GeneID" id="87886093"/>
<reference evidence="2" key="2">
    <citation type="submission" date="2023-06" db="EMBL/GenBank/DDBJ databases">
        <authorList>
            <consortium name="Lawrence Berkeley National Laboratory"/>
            <person name="Mondo S.J."/>
            <person name="Hensen N."/>
            <person name="Bonometti L."/>
            <person name="Westerberg I."/>
            <person name="Brannstrom I.O."/>
            <person name="Guillou S."/>
            <person name="Cros-Aarteil S."/>
            <person name="Calhoun S."/>
            <person name="Haridas S."/>
            <person name="Kuo A."/>
            <person name="Pangilinan J."/>
            <person name="Riley R."/>
            <person name="Labutti K."/>
            <person name="Andreopoulos B."/>
            <person name="Lipzen A."/>
            <person name="Chen C."/>
            <person name="Yanf M."/>
            <person name="Daum C."/>
            <person name="Ng V."/>
            <person name="Clum A."/>
            <person name="Steindorff A."/>
            <person name="Ohm R."/>
            <person name="Martin F."/>
            <person name="Silar P."/>
            <person name="Natvig D."/>
            <person name="Lalanne C."/>
            <person name="Gautier V."/>
            <person name="Ament-Velasquez S.L."/>
            <person name="Kruys A."/>
            <person name="Hutchinson M.I."/>
            <person name="Powell A.J."/>
            <person name="Barry K."/>
            <person name="Miller A.N."/>
            <person name="Grigoriev I.V."/>
            <person name="Debuchy R."/>
            <person name="Gladieux P."/>
            <person name="Thoren M.H."/>
            <person name="Johannesson H."/>
        </authorList>
    </citation>
    <scope>NUCLEOTIDE SEQUENCE</scope>
    <source>
        <strain evidence="2">CBS 333.67</strain>
    </source>
</reference>
<dbReference type="AlphaFoldDB" id="A0AAJ0LXW6"/>
<feature type="region of interest" description="Disordered" evidence="1">
    <location>
        <begin position="160"/>
        <end position="207"/>
    </location>
</feature>
<evidence type="ECO:0000256" key="1">
    <source>
        <dbReference type="SAM" id="MobiDB-lite"/>
    </source>
</evidence>
<comment type="caution">
    <text evidence="2">The sequence shown here is derived from an EMBL/GenBank/DDBJ whole genome shotgun (WGS) entry which is preliminary data.</text>
</comment>
<proteinExistence type="predicted"/>
<keyword evidence="3" id="KW-1185">Reference proteome</keyword>
<dbReference type="EMBL" id="JAUDZG010000008">
    <property type="protein sequence ID" value="KAK3301685.1"/>
    <property type="molecule type" value="Genomic_DNA"/>
</dbReference>
<dbReference type="RefSeq" id="XP_062717465.1">
    <property type="nucleotide sequence ID" value="XM_062867264.1"/>
</dbReference>